<evidence type="ECO:0000313" key="1">
    <source>
        <dbReference type="EMBL" id="OJJ21944.1"/>
    </source>
</evidence>
<proteinExistence type="predicted"/>
<keyword evidence="2" id="KW-1185">Reference proteome</keyword>
<name>A0A1L9QMH7_9CYAN</name>
<dbReference type="AlphaFoldDB" id="A0A1L9QMH7"/>
<organism evidence="1 2">
    <name type="scientific">Roseofilum reptotaenium AO1-A</name>
    <dbReference type="NCBI Taxonomy" id="1925591"/>
    <lineage>
        <taxon>Bacteria</taxon>
        <taxon>Bacillati</taxon>
        <taxon>Cyanobacteriota</taxon>
        <taxon>Cyanophyceae</taxon>
        <taxon>Desertifilales</taxon>
        <taxon>Desertifilaceae</taxon>
        <taxon>Roseofilum</taxon>
    </lineage>
</organism>
<evidence type="ECO:0000313" key="2">
    <source>
        <dbReference type="Proteomes" id="UP000183940"/>
    </source>
</evidence>
<sequence>MPDGEFRVSLTGASRVVDYSKEWLGRILSRSCNPVKVLQGMGFTGKIPKTATQSIRGGGREVQTISLSDFNLVIVYAASKGKKEALALQSSLTIMALGDFFRDAFGETPLAIDEKRRISTKLMQQQLAQRTGGQWTKKIFLL</sequence>
<accession>A0A1L9QMH7</accession>
<gene>
    <name evidence="1" type="ORF">BI308_19875</name>
</gene>
<comment type="caution">
    <text evidence="1">The sequence shown here is derived from an EMBL/GenBank/DDBJ whole genome shotgun (WGS) entry which is preliminary data.</text>
</comment>
<dbReference type="Proteomes" id="UP000183940">
    <property type="component" value="Unassembled WGS sequence"/>
</dbReference>
<reference evidence="1" key="1">
    <citation type="submission" date="2016-10" db="EMBL/GenBank/DDBJ databases">
        <title>CRISPR-Cas defence system in Roseofilum reptotaenium: evidence of a bacteriophage-cyanobacterium arms race in the coral black band disease.</title>
        <authorList>
            <person name="Buerger P."/>
            <person name="Wood-Charlson E.M."/>
            <person name="Weynberg K.D."/>
            <person name="Willis B."/>
            <person name="Van Oppen M.J."/>
        </authorList>
    </citation>
    <scope>NUCLEOTIDE SEQUENCE [LARGE SCALE GENOMIC DNA]</scope>
    <source>
        <strain evidence="1">AO1-A</strain>
    </source>
</reference>
<protein>
    <submittedName>
        <fullName evidence="1">Uncharacterized protein</fullName>
    </submittedName>
</protein>
<dbReference type="EMBL" id="MLAW01000044">
    <property type="protein sequence ID" value="OJJ21944.1"/>
    <property type="molecule type" value="Genomic_DNA"/>
</dbReference>